<accession>A0A1Z5HNV2</accession>
<dbReference type="SUPFAM" id="SSF55729">
    <property type="entry name" value="Acyl-CoA N-acyltransferases (Nat)"/>
    <property type="match status" value="1"/>
</dbReference>
<dbReference type="AlphaFoldDB" id="A0A1Z5HNV2"/>
<dbReference type="PROSITE" id="PS51186">
    <property type="entry name" value="GNAT"/>
    <property type="match status" value="1"/>
</dbReference>
<dbReference type="Gene3D" id="3.40.630.30">
    <property type="match status" value="1"/>
</dbReference>
<dbReference type="GO" id="GO:0045150">
    <property type="term" value="P:acetoin catabolic process"/>
    <property type="evidence" value="ECO:0007669"/>
    <property type="project" value="InterPro"/>
</dbReference>
<evidence type="ECO:0000259" key="1">
    <source>
        <dbReference type="PROSITE" id="PS51186"/>
    </source>
</evidence>
<dbReference type="InterPro" id="IPR000182">
    <property type="entry name" value="GNAT_dom"/>
</dbReference>
<reference evidence="3" key="1">
    <citation type="journal article" date="2017" name="Appl. Environ. Microbiol.">
        <title>Genomic analysis of Calderihabitans maritimus KKC1, a thermophilic hydrogenogenic carboxydotrophic bacterium isolated from marine sediment.</title>
        <authorList>
            <person name="Omae K."/>
            <person name="Yoneda Y."/>
            <person name="Fukuyama Y."/>
            <person name="Yoshida T."/>
            <person name="Sako Y."/>
        </authorList>
    </citation>
    <scope>NUCLEOTIDE SEQUENCE [LARGE SCALE GENOMIC DNA]</scope>
    <source>
        <strain evidence="3">KKC1</strain>
    </source>
</reference>
<dbReference type="Pfam" id="PF00583">
    <property type="entry name" value="Acetyltransf_1"/>
    <property type="match status" value="1"/>
</dbReference>
<dbReference type="PIRSF" id="PIRSF021278">
    <property type="entry name" value="AcuA"/>
    <property type="match status" value="1"/>
</dbReference>
<keyword evidence="3" id="KW-1185">Reference proteome</keyword>
<evidence type="ECO:0000313" key="3">
    <source>
        <dbReference type="Proteomes" id="UP000197032"/>
    </source>
</evidence>
<comment type="caution">
    <text evidence="2">The sequence shown here is derived from an EMBL/GenBank/DDBJ whole genome shotgun (WGS) entry which is preliminary data.</text>
</comment>
<organism evidence="2 3">
    <name type="scientific">Calderihabitans maritimus</name>
    <dbReference type="NCBI Taxonomy" id="1246530"/>
    <lineage>
        <taxon>Bacteria</taxon>
        <taxon>Bacillati</taxon>
        <taxon>Bacillota</taxon>
        <taxon>Clostridia</taxon>
        <taxon>Neomoorellales</taxon>
        <taxon>Calderihabitantaceae</taxon>
        <taxon>Calderihabitans</taxon>
    </lineage>
</organism>
<sequence length="216" mass="24670">MAPVSSALKIPPVAPKVINKVGRKAVVVTYTGPEEIMKYEMEADLNNFRPAERQKEALVEIAGLEKGRVVIARRGNKIIGYVTFHPPEQFERWGQGNLDCILELGAIEVSPRWRNQGISKGLLEVAFANPELEDYIVIATEYYWHWDLRGSGLSVWQYRDLLQKLFGRVGMKPEGTDDPEIISHPANMLMVRVGSRVRREDLMEFTLLRYRKCSLI</sequence>
<dbReference type="RefSeq" id="WP_088552793.1">
    <property type="nucleotide sequence ID" value="NZ_BDGJ01000010.1"/>
</dbReference>
<gene>
    <name evidence="2" type="ORF">KKC1_03810</name>
</gene>
<dbReference type="GO" id="GO:0016747">
    <property type="term" value="F:acyltransferase activity, transferring groups other than amino-acyl groups"/>
    <property type="evidence" value="ECO:0007669"/>
    <property type="project" value="InterPro"/>
</dbReference>
<name>A0A1Z5HNV2_9FIRM</name>
<dbReference type="CDD" id="cd04301">
    <property type="entry name" value="NAT_SF"/>
    <property type="match status" value="1"/>
</dbReference>
<evidence type="ECO:0000313" key="2">
    <source>
        <dbReference type="EMBL" id="GAW91219.1"/>
    </source>
</evidence>
<dbReference type="EMBL" id="BDGJ01000010">
    <property type="protein sequence ID" value="GAW91219.1"/>
    <property type="molecule type" value="Genomic_DNA"/>
</dbReference>
<dbReference type="Proteomes" id="UP000197032">
    <property type="component" value="Unassembled WGS sequence"/>
</dbReference>
<protein>
    <submittedName>
        <fullName evidence="2">Acetoin dehydrogenase</fullName>
    </submittedName>
</protein>
<dbReference type="InterPro" id="IPR024699">
    <property type="entry name" value="AcuA"/>
</dbReference>
<dbReference type="InterPro" id="IPR016181">
    <property type="entry name" value="Acyl_CoA_acyltransferase"/>
</dbReference>
<dbReference type="GO" id="GO:0019152">
    <property type="term" value="F:acetoin dehydrogenase (NAD+) activity"/>
    <property type="evidence" value="ECO:0007669"/>
    <property type="project" value="InterPro"/>
</dbReference>
<proteinExistence type="predicted"/>
<feature type="domain" description="N-acetyltransferase" evidence="1">
    <location>
        <begin position="25"/>
        <end position="195"/>
    </location>
</feature>